<feature type="domain" description="Spondin" evidence="3">
    <location>
        <begin position="11"/>
        <end position="202"/>
    </location>
</feature>
<dbReference type="InterPro" id="IPR038678">
    <property type="entry name" value="Spondin_N_sf"/>
</dbReference>
<dbReference type="PANTHER" id="PTHR11311:SF15">
    <property type="entry name" value="SPONDIN-2"/>
    <property type="match status" value="1"/>
</dbReference>
<feature type="signal peptide" evidence="2">
    <location>
        <begin position="1"/>
        <end position="18"/>
    </location>
</feature>
<evidence type="ECO:0000259" key="3">
    <source>
        <dbReference type="PROSITE" id="PS51020"/>
    </source>
</evidence>
<evidence type="ECO:0000256" key="2">
    <source>
        <dbReference type="SAM" id="SignalP"/>
    </source>
</evidence>
<dbReference type="NCBIfam" id="TIGR04183">
    <property type="entry name" value="Por_Secre_tail"/>
    <property type="match status" value="1"/>
</dbReference>
<dbReference type="RefSeq" id="WP_343767544.1">
    <property type="nucleotide sequence ID" value="NZ_BAAAFG010000016.1"/>
</dbReference>
<dbReference type="Pfam" id="PF06468">
    <property type="entry name" value="Spond_N"/>
    <property type="match status" value="1"/>
</dbReference>
<dbReference type="InterPro" id="IPR026444">
    <property type="entry name" value="Secre_tail"/>
</dbReference>
<name>A0ABN1MIM9_9FLAO</name>
<reference evidence="4 5" key="1">
    <citation type="journal article" date="2019" name="Int. J. Syst. Evol. Microbiol.">
        <title>The Global Catalogue of Microorganisms (GCM) 10K type strain sequencing project: providing services to taxonomists for standard genome sequencing and annotation.</title>
        <authorList>
            <consortium name="The Broad Institute Genomics Platform"/>
            <consortium name="The Broad Institute Genome Sequencing Center for Infectious Disease"/>
            <person name="Wu L."/>
            <person name="Ma J."/>
        </authorList>
    </citation>
    <scope>NUCLEOTIDE SEQUENCE [LARGE SCALE GENOMIC DNA]</scope>
    <source>
        <strain evidence="4 5">JCM 16082</strain>
    </source>
</reference>
<dbReference type="EMBL" id="BAAAFG010000016">
    <property type="protein sequence ID" value="GAA0873070.1"/>
    <property type="molecule type" value="Genomic_DNA"/>
</dbReference>
<dbReference type="InterPro" id="IPR051418">
    <property type="entry name" value="Spondin/Thrombospondin_T1"/>
</dbReference>
<dbReference type="Pfam" id="PF18962">
    <property type="entry name" value="Por_Secre_tail"/>
    <property type="match status" value="1"/>
</dbReference>
<evidence type="ECO:0000313" key="4">
    <source>
        <dbReference type="EMBL" id="GAA0873070.1"/>
    </source>
</evidence>
<organism evidence="4 5">
    <name type="scientific">Gangjinia marincola</name>
    <dbReference type="NCBI Taxonomy" id="578463"/>
    <lineage>
        <taxon>Bacteria</taxon>
        <taxon>Pseudomonadati</taxon>
        <taxon>Bacteroidota</taxon>
        <taxon>Flavobacteriia</taxon>
        <taxon>Flavobacteriales</taxon>
        <taxon>Flavobacteriaceae</taxon>
        <taxon>Gangjinia</taxon>
    </lineage>
</organism>
<keyword evidence="5" id="KW-1185">Reference proteome</keyword>
<dbReference type="Proteomes" id="UP001500507">
    <property type="component" value="Unassembled WGS sequence"/>
</dbReference>
<dbReference type="InterPro" id="IPR009465">
    <property type="entry name" value="Spondin_N"/>
</dbReference>
<dbReference type="PROSITE" id="PS51020">
    <property type="entry name" value="SPONDIN"/>
    <property type="match status" value="1"/>
</dbReference>
<comment type="caution">
    <text evidence="4">The sequence shown here is derived from an EMBL/GenBank/DDBJ whole genome shotgun (WGS) entry which is preliminary data.</text>
</comment>
<protein>
    <recommendedName>
        <fullName evidence="3">Spondin domain-containing protein</fullName>
    </recommendedName>
</protein>
<keyword evidence="1 2" id="KW-0732">Signal</keyword>
<evidence type="ECO:0000256" key="1">
    <source>
        <dbReference type="ARBA" id="ARBA00022729"/>
    </source>
</evidence>
<dbReference type="Gene3D" id="2.60.40.2130">
    <property type="entry name" value="F-spondin domain"/>
    <property type="match status" value="1"/>
</dbReference>
<gene>
    <name evidence="4" type="ORF">GCM10009117_22170</name>
</gene>
<dbReference type="PANTHER" id="PTHR11311">
    <property type="entry name" value="SPONDIN"/>
    <property type="match status" value="1"/>
</dbReference>
<dbReference type="NCBIfam" id="NF038123">
    <property type="entry name" value="NF038123_dom"/>
    <property type="match status" value="1"/>
</dbReference>
<sequence>MKTLLPLIFGLLTLGIFAQDASYDITFTSTWSQSTHPHTSGSLPGNAHWSNLVGAIHDDNITFVEMGEMASPGVEDVAELGSNNVFFNEVNQAITEGTALEALDGGAISTSSGQVTLTNVTLTQEFSHISLLSMIAPSPDWIIAVSSVNLLDDTGNWRDEIVIDLFPYDAGTDDGVDYTSGNSNTNPAQPISSLQGVMPFSQEKMGTITFSLAEVLSTPSITEKFSVDLFPNPATDKITVSTAEATSHEITFFSVLGQEVMSIFSNKENTTMDISSLASGVYLIKVASGDQSITQKLVIR</sequence>
<proteinExistence type="predicted"/>
<feature type="chain" id="PRO_5045707660" description="Spondin domain-containing protein" evidence="2">
    <location>
        <begin position="19"/>
        <end position="300"/>
    </location>
</feature>
<accession>A0ABN1MIM9</accession>
<evidence type="ECO:0000313" key="5">
    <source>
        <dbReference type="Proteomes" id="UP001500507"/>
    </source>
</evidence>